<feature type="transmembrane region" description="Helical" evidence="1">
    <location>
        <begin position="104"/>
        <end position="121"/>
    </location>
</feature>
<protein>
    <recommendedName>
        <fullName evidence="4">Integral membrane protein</fullName>
    </recommendedName>
</protein>
<evidence type="ECO:0008006" key="4">
    <source>
        <dbReference type="Google" id="ProtNLM"/>
    </source>
</evidence>
<sequence>MSKPRSKVVAMWIGASRLVAAILLLCALGLSLAESLLTASMSFSTGAYAIAAIVLLSSGLFLALSQRETRVLDVLFLSATCWVVASVVIGLLEGGPTVNLGETVLAALAAAWMIVDWTILGPSRRPRLSTIWVTLSYPALWIWYAMIRASAIEVYPLPIVGPEVDGPLAMVLSTVAFGLALLALAGLFWVVRRHRPQFTSSDRLHDVRGMP</sequence>
<reference evidence="3" key="1">
    <citation type="journal article" date="2019" name="Int. J. Syst. Evol. Microbiol.">
        <title>The Global Catalogue of Microorganisms (GCM) 10K type strain sequencing project: providing services to taxonomists for standard genome sequencing and annotation.</title>
        <authorList>
            <consortium name="The Broad Institute Genomics Platform"/>
            <consortium name="The Broad Institute Genome Sequencing Center for Infectious Disease"/>
            <person name="Wu L."/>
            <person name="Ma J."/>
        </authorList>
    </citation>
    <scope>NUCLEOTIDE SEQUENCE [LARGE SCALE GENOMIC DNA]</scope>
    <source>
        <strain evidence="3">CCUG 43304</strain>
    </source>
</reference>
<dbReference type="Proteomes" id="UP001596306">
    <property type="component" value="Unassembled WGS sequence"/>
</dbReference>
<keyword evidence="3" id="KW-1185">Reference proteome</keyword>
<comment type="caution">
    <text evidence="2">The sequence shown here is derived from an EMBL/GenBank/DDBJ whole genome shotgun (WGS) entry which is preliminary data.</text>
</comment>
<dbReference type="EMBL" id="JBHSTP010000003">
    <property type="protein sequence ID" value="MFC6357064.1"/>
    <property type="molecule type" value="Genomic_DNA"/>
</dbReference>
<feature type="transmembrane region" description="Helical" evidence="1">
    <location>
        <begin position="167"/>
        <end position="191"/>
    </location>
</feature>
<accession>A0ABW1VKE8</accession>
<evidence type="ECO:0000313" key="3">
    <source>
        <dbReference type="Proteomes" id="UP001596306"/>
    </source>
</evidence>
<gene>
    <name evidence="2" type="ORF">ACFQB0_13210</name>
</gene>
<keyword evidence="1" id="KW-0472">Membrane</keyword>
<keyword evidence="1" id="KW-0812">Transmembrane</keyword>
<evidence type="ECO:0000313" key="2">
    <source>
        <dbReference type="EMBL" id="MFC6357064.1"/>
    </source>
</evidence>
<feature type="transmembrane region" description="Helical" evidence="1">
    <location>
        <begin position="128"/>
        <end position="147"/>
    </location>
</feature>
<organism evidence="2 3">
    <name type="scientific">Luethyella okanaganae</name>
    <dbReference type="NCBI Taxonomy" id="69372"/>
    <lineage>
        <taxon>Bacteria</taxon>
        <taxon>Bacillati</taxon>
        <taxon>Actinomycetota</taxon>
        <taxon>Actinomycetes</taxon>
        <taxon>Micrococcales</taxon>
        <taxon>Microbacteriaceae</taxon>
        <taxon>Luethyella</taxon>
    </lineage>
</organism>
<dbReference type="RefSeq" id="WP_386732449.1">
    <property type="nucleotide sequence ID" value="NZ_JBHSTP010000003.1"/>
</dbReference>
<feature type="transmembrane region" description="Helical" evidence="1">
    <location>
        <begin position="43"/>
        <end position="64"/>
    </location>
</feature>
<keyword evidence="1" id="KW-1133">Transmembrane helix</keyword>
<name>A0ABW1VKE8_9MICO</name>
<feature type="transmembrane region" description="Helical" evidence="1">
    <location>
        <begin position="71"/>
        <end position="92"/>
    </location>
</feature>
<evidence type="ECO:0000256" key="1">
    <source>
        <dbReference type="SAM" id="Phobius"/>
    </source>
</evidence>
<proteinExistence type="predicted"/>